<dbReference type="Pfam" id="PF03067">
    <property type="entry name" value="LPMO_10"/>
    <property type="match status" value="1"/>
</dbReference>
<accession>A0A3A8IRJ3</accession>
<protein>
    <submittedName>
        <fullName evidence="8">Chitin-binding protein</fullName>
    </submittedName>
</protein>
<dbReference type="InterPro" id="IPR041029">
    <property type="entry name" value="GbpA_2"/>
</dbReference>
<dbReference type="PANTHER" id="PTHR34823:SF1">
    <property type="entry name" value="CHITIN-BINDING TYPE-4 DOMAIN-CONTAINING PROTEIN"/>
    <property type="match status" value="1"/>
</dbReference>
<sequence>MFAGIQKALASSLAVVSLLSASLAAAHGSMEVPISRVYGCFKEGPESPQSAACKAAVLAGGTQALYDWNGVRQGAANGRHREIIPDGKLCSAANESHKGLDLARTDWPSTLITPDSSGKFEFVFHATAVHATGYFQLFATKEGYNPALPLKWSDLDATPFCNVTNVSATNNRYRLNCPFPSGKSGSHVIFAIWQRADSPEAFYACTDVKFSNTPPPPVSWKELGQVQAREDLAKGSKVTFRLFDSAGRDAESYPLLLDAATPAATWVYRLAQQVNAVSSRVQVGVLQTTGSITPTQDALANRVYAKETGYTFQVDIEKPAPGGGSDGGTDGGSGQTAQYKYPAGLANYTAGTLVEGTDSKLYRCKPFPYSGWCKGVASYYAPGSGIAWADAWDLVP</sequence>
<organism evidence="8 9">
    <name type="scientific">Corallococcus terminator</name>
    <dbReference type="NCBI Taxonomy" id="2316733"/>
    <lineage>
        <taxon>Bacteria</taxon>
        <taxon>Pseudomonadati</taxon>
        <taxon>Myxococcota</taxon>
        <taxon>Myxococcia</taxon>
        <taxon>Myxococcales</taxon>
        <taxon>Cystobacterineae</taxon>
        <taxon>Myxococcaceae</taxon>
        <taxon>Corallococcus</taxon>
    </lineage>
</organism>
<dbReference type="Proteomes" id="UP000268094">
    <property type="component" value="Unassembled WGS sequence"/>
</dbReference>
<comment type="caution">
    <text evidence="8">The sequence shown here is derived from an EMBL/GenBank/DDBJ whole genome shotgun (WGS) entry which is preliminary data.</text>
</comment>
<dbReference type="Pfam" id="PF18416">
    <property type="entry name" value="GbpA_2"/>
    <property type="match status" value="1"/>
</dbReference>
<proteinExistence type="predicted"/>
<evidence type="ECO:0000256" key="5">
    <source>
        <dbReference type="SAM" id="SignalP"/>
    </source>
</evidence>
<dbReference type="CDD" id="cd21177">
    <property type="entry name" value="LPMO_AA10"/>
    <property type="match status" value="1"/>
</dbReference>
<evidence type="ECO:0000256" key="4">
    <source>
        <dbReference type="SAM" id="MobiDB-lite"/>
    </source>
</evidence>
<name>A0A3A8IRJ3_9BACT</name>
<dbReference type="InterPro" id="IPR014756">
    <property type="entry name" value="Ig_E-set"/>
</dbReference>
<feature type="domain" description="Chitin-binding type-4" evidence="6">
    <location>
        <begin position="27"/>
        <end position="208"/>
    </location>
</feature>
<evidence type="ECO:0000313" key="8">
    <source>
        <dbReference type="EMBL" id="RKG86139.1"/>
    </source>
</evidence>
<evidence type="ECO:0000256" key="3">
    <source>
        <dbReference type="ARBA" id="ARBA00022729"/>
    </source>
</evidence>
<dbReference type="GO" id="GO:0008061">
    <property type="term" value="F:chitin binding"/>
    <property type="evidence" value="ECO:0007669"/>
    <property type="project" value="UniProtKB-KW"/>
</dbReference>
<dbReference type="OrthoDB" id="3675244at2"/>
<dbReference type="InterPro" id="IPR004302">
    <property type="entry name" value="Cellulose/chitin-bd_N"/>
</dbReference>
<keyword evidence="9" id="KW-1185">Reference proteome</keyword>
<feature type="chain" id="PRO_5017403343" evidence="5">
    <location>
        <begin position="27"/>
        <end position="396"/>
    </location>
</feature>
<gene>
    <name evidence="8" type="ORF">D7V88_18425</name>
</gene>
<dbReference type="EMBL" id="RAVZ01000119">
    <property type="protein sequence ID" value="RKG86139.1"/>
    <property type="molecule type" value="Genomic_DNA"/>
</dbReference>
<dbReference type="SUPFAM" id="SSF81296">
    <property type="entry name" value="E set domains"/>
    <property type="match status" value="1"/>
</dbReference>
<feature type="compositionally biased region" description="Gly residues" evidence="4">
    <location>
        <begin position="321"/>
        <end position="334"/>
    </location>
</feature>
<evidence type="ECO:0000259" key="7">
    <source>
        <dbReference type="Pfam" id="PF18416"/>
    </source>
</evidence>
<evidence type="ECO:0000256" key="2">
    <source>
        <dbReference type="ARBA" id="ARBA00022669"/>
    </source>
</evidence>
<dbReference type="InterPro" id="IPR051024">
    <property type="entry name" value="GlcNAc_Chitin_IntDeg"/>
</dbReference>
<dbReference type="Gene3D" id="3.30.70.2150">
    <property type="match status" value="1"/>
</dbReference>
<keyword evidence="3 5" id="KW-0732">Signal</keyword>
<feature type="domain" description="N-acetylglucosamine binding protein A" evidence="7">
    <location>
        <begin position="220"/>
        <end position="317"/>
    </location>
</feature>
<reference evidence="9" key="1">
    <citation type="submission" date="2018-09" db="EMBL/GenBank/DDBJ databases">
        <authorList>
            <person name="Livingstone P.G."/>
            <person name="Whitworth D.E."/>
        </authorList>
    </citation>
    <scope>NUCLEOTIDE SEQUENCE [LARGE SCALE GENOMIC DNA]</scope>
    <source>
        <strain evidence="9">CA054A</strain>
    </source>
</reference>
<evidence type="ECO:0000259" key="6">
    <source>
        <dbReference type="Pfam" id="PF03067"/>
    </source>
</evidence>
<dbReference type="PANTHER" id="PTHR34823">
    <property type="entry name" value="GLCNAC-BINDING PROTEIN A"/>
    <property type="match status" value="1"/>
</dbReference>
<feature type="region of interest" description="Disordered" evidence="4">
    <location>
        <begin position="317"/>
        <end position="336"/>
    </location>
</feature>
<keyword evidence="1" id="KW-0964">Secreted</keyword>
<evidence type="ECO:0000256" key="1">
    <source>
        <dbReference type="ARBA" id="ARBA00022525"/>
    </source>
</evidence>
<dbReference type="Gene3D" id="2.70.50.50">
    <property type="entry name" value="chitin-binding protein cbp21"/>
    <property type="match status" value="1"/>
</dbReference>
<dbReference type="AlphaFoldDB" id="A0A3A8IRJ3"/>
<dbReference type="RefSeq" id="WP_120541952.1">
    <property type="nucleotide sequence ID" value="NZ_RAVZ01000119.1"/>
</dbReference>
<evidence type="ECO:0000313" key="9">
    <source>
        <dbReference type="Proteomes" id="UP000268094"/>
    </source>
</evidence>
<feature type="signal peptide" evidence="5">
    <location>
        <begin position="1"/>
        <end position="26"/>
    </location>
</feature>
<keyword evidence="2" id="KW-0147">Chitin-binding</keyword>